<dbReference type="PANTHER" id="PTHR47435">
    <property type="entry name" value="KELCH REPEAT PROTEIN (AFU_ORTHOLOGUE AFUA_5G12780)"/>
    <property type="match status" value="1"/>
</dbReference>
<gene>
    <name evidence="6" type="ORF">LTR16_003055</name>
</gene>
<keyword evidence="2" id="KW-0408">Iron</keyword>
<dbReference type="Proteomes" id="UP001357485">
    <property type="component" value="Unassembled WGS sequence"/>
</dbReference>
<feature type="region of interest" description="Disordered" evidence="3">
    <location>
        <begin position="517"/>
        <end position="584"/>
    </location>
</feature>
<feature type="compositionally biased region" description="Polar residues" evidence="3">
    <location>
        <begin position="655"/>
        <end position="670"/>
    </location>
</feature>
<dbReference type="SUPFAM" id="SSF50965">
    <property type="entry name" value="Galactose oxidase, central domain"/>
    <property type="match status" value="1"/>
</dbReference>
<evidence type="ECO:0000256" key="3">
    <source>
        <dbReference type="SAM" id="MobiDB-lite"/>
    </source>
</evidence>
<reference evidence="6 7" key="1">
    <citation type="submission" date="2023-08" db="EMBL/GenBank/DDBJ databases">
        <title>Black Yeasts Isolated from many extreme environments.</title>
        <authorList>
            <person name="Coleine C."/>
            <person name="Stajich J.E."/>
            <person name="Selbmann L."/>
        </authorList>
    </citation>
    <scope>NUCLEOTIDE SEQUENCE [LARGE SCALE GENOMIC DNA]</scope>
    <source>
        <strain evidence="6 7">CCFEE 536</strain>
    </source>
</reference>
<dbReference type="InterPro" id="IPR015915">
    <property type="entry name" value="Kelch-typ_b-propeller"/>
</dbReference>
<evidence type="ECO:0000313" key="6">
    <source>
        <dbReference type="EMBL" id="KAK5126495.1"/>
    </source>
</evidence>
<name>A0ABR0KSZ9_9PEZI</name>
<evidence type="ECO:0000256" key="5">
    <source>
        <dbReference type="SAM" id="SignalP"/>
    </source>
</evidence>
<keyword evidence="7" id="KW-1185">Reference proteome</keyword>
<keyword evidence="1" id="KW-0677">Repeat</keyword>
<dbReference type="InterPro" id="IPR011043">
    <property type="entry name" value="Gal_Oxase/kelch_b-propeller"/>
</dbReference>
<feature type="region of interest" description="Disordered" evidence="3">
    <location>
        <begin position="598"/>
        <end position="706"/>
    </location>
</feature>
<keyword evidence="5" id="KW-0732">Signal</keyword>
<feature type="chain" id="PRO_5046654772" description="Cell wall anchored protein" evidence="5">
    <location>
        <begin position="25"/>
        <end position="706"/>
    </location>
</feature>
<accession>A0ABR0KSZ9</accession>
<evidence type="ECO:0000256" key="2">
    <source>
        <dbReference type="ARBA" id="ARBA00023004"/>
    </source>
</evidence>
<feature type="compositionally biased region" description="Pro residues" evidence="3">
    <location>
        <begin position="604"/>
        <end position="620"/>
    </location>
</feature>
<organism evidence="6 7">
    <name type="scientific">Cryomyces antarcticus</name>
    <dbReference type="NCBI Taxonomy" id="329879"/>
    <lineage>
        <taxon>Eukaryota</taxon>
        <taxon>Fungi</taxon>
        <taxon>Dikarya</taxon>
        <taxon>Ascomycota</taxon>
        <taxon>Pezizomycotina</taxon>
        <taxon>Dothideomycetes</taxon>
        <taxon>Dothideomycetes incertae sedis</taxon>
        <taxon>Cryomyces</taxon>
    </lineage>
</organism>
<dbReference type="Pfam" id="PF24681">
    <property type="entry name" value="Kelch_KLHDC2_KLHL20_DRC7"/>
    <property type="match status" value="1"/>
</dbReference>
<dbReference type="Gene3D" id="2.120.10.80">
    <property type="entry name" value="Kelch-type beta propeller"/>
    <property type="match status" value="1"/>
</dbReference>
<proteinExistence type="predicted"/>
<evidence type="ECO:0008006" key="8">
    <source>
        <dbReference type="Google" id="ProtNLM"/>
    </source>
</evidence>
<feature type="transmembrane region" description="Helical" evidence="4">
    <location>
        <begin position="472"/>
        <end position="492"/>
    </location>
</feature>
<feature type="region of interest" description="Disordered" evidence="3">
    <location>
        <begin position="440"/>
        <end position="467"/>
    </location>
</feature>
<feature type="signal peptide" evidence="5">
    <location>
        <begin position="1"/>
        <end position="24"/>
    </location>
</feature>
<keyword evidence="4" id="KW-1133">Transmembrane helix</keyword>
<feature type="compositionally biased region" description="Low complexity" evidence="3">
    <location>
        <begin position="448"/>
        <end position="467"/>
    </location>
</feature>
<feature type="compositionally biased region" description="Low complexity" evidence="3">
    <location>
        <begin position="558"/>
        <end position="570"/>
    </location>
</feature>
<keyword evidence="4" id="KW-0472">Membrane</keyword>
<keyword evidence="4" id="KW-0812">Transmembrane</keyword>
<protein>
    <recommendedName>
        <fullName evidence="8">Cell wall anchored protein</fullName>
    </recommendedName>
</protein>
<evidence type="ECO:0000313" key="7">
    <source>
        <dbReference type="Proteomes" id="UP001357485"/>
    </source>
</evidence>
<dbReference type="EMBL" id="JAVRRA010024904">
    <property type="protein sequence ID" value="KAK5126495.1"/>
    <property type="molecule type" value="Genomic_DNA"/>
</dbReference>
<evidence type="ECO:0000256" key="1">
    <source>
        <dbReference type="ARBA" id="ARBA00022737"/>
    </source>
</evidence>
<evidence type="ECO:0000256" key="4">
    <source>
        <dbReference type="SAM" id="Phobius"/>
    </source>
</evidence>
<dbReference type="PANTHER" id="PTHR47435:SF4">
    <property type="entry name" value="KELCH REPEAT PROTEIN (AFU_ORTHOLOGUE AFUA_5G12780)"/>
    <property type="match status" value="1"/>
</dbReference>
<feature type="compositionally biased region" description="Polar residues" evidence="3">
    <location>
        <begin position="530"/>
        <end position="550"/>
    </location>
</feature>
<sequence length="706" mass="77040">MTTMFSRAPIYIFVLLALFTYLSKQDTKDPVKDFCRRFGHQTAVIDRRLYIDGGQINWNPISQNPLNYTNTWLSYQDLDVTNQGMPQLHANLSKNSSVPDVSGGVLWADEVNKVLYLYGGEFQSSPEDFTLWAYDVILDQWNRSTADTSHIQRVSHGAGVAINDRAEGYYLGGWLSNLTVPGWSGPPVATSNLIKYDMIGNVFTNNSGPDTTGRAEGVMVYLPASERGLLVYFGGILDPYKNGTTVGSAMSTIYIFDIVSNSWYTQTASGDIPQMRRRFCAGATWAEDQSSYNIYLYGGFGMPPNTTGFDDVYILTIPSFTWIKWYPTKPGPGRPHGDLSCNVIDRDQMLVIGGTFEQDQDCDAATVWGTHNLNLGENGPAKAMWESFWPNITKYSVPPEIIAQVGGGVAGGATVKNPAQSWNNRDLGVYFSRQATVSARTPTRAIPTSTAPASGNSTSNTNNSPSTSHTGAIAGGVVGGVLGLILVLAVVLRCLRRRKNKEEHPVAVSPAELPANRSSAAYTDPKTLDSYGTQVQNSGGTYSSAHTTSPLPSPHPASPVLVQPSSSPQQFYGQPAPQGPYFVVPTHDQQMAGFYSAQPQPQHFQPPSPPQSHPQNPPYDPTRDPSRQHNYPPPPDQSGHLAPHDGGHYHPAPSPSNYSDEFPSTKSTPAQFYPQPLNVAGRQMSHEMPLVRSPQPVSGKFIEEKD</sequence>
<comment type="caution">
    <text evidence="6">The sequence shown here is derived from an EMBL/GenBank/DDBJ whole genome shotgun (WGS) entry which is preliminary data.</text>
</comment>